<name>A0A9D2JNB4_9FIRM</name>
<dbReference type="Gene3D" id="2.60.120.200">
    <property type="match status" value="1"/>
</dbReference>
<dbReference type="SUPFAM" id="SSF49785">
    <property type="entry name" value="Galactose-binding domain-like"/>
    <property type="match status" value="3"/>
</dbReference>
<reference evidence="5" key="2">
    <citation type="submission" date="2021-04" db="EMBL/GenBank/DDBJ databases">
        <authorList>
            <person name="Gilroy R."/>
        </authorList>
    </citation>
    <scope>NUCLEOTIDE SEQUENCE</scope>
    <source>
        <strain evidence="5">ChiBcec16-3735</strain>
    </source>
</reference>
<dbReference type="PROSITE" id="PS51318">
    <property type="entry name" value="TAT"/>
    <property type="match status" value="1"/>
</dbReference>
<organism evidence="5 6">
    <name type="scientific">Candidatus Faecalibacterium gallistercoris</name>
    <dbReference type="NCBI Taxonomy" id="2838579"/>
    <lineage>
        <taxon>Bacteria</taxon>
        <taxon>Bacillati</taxon>
        <taxon>Bacillota</taxon>
        <taxon>Clostridia</taxon>
        <taxon>Eubacteriales</taxon>
        <taxon>Oscillospiraceae</taxon>
        <taxon>Faecalibacterium</taxon>
    </lineage>
</organism>
<comment type="caution">
    <text evidence="5">The sequence shown here is derived from an EMBL/GenBank/DDBJ whole genome shotgun (WGS) entry which is preliminary data.</text>
</comment>
<feature type="chain" id="PRO_5038824374" evidence="3">
    <location>
        <begin position="37"/>
        <end position="795"/>
    </location>
</feature>
<dbReference type="Proteomes" id="UP000824065">
    <property type="component" value="Unassembled WGS sequence"/>
</dbReference>
<proteinExistence type="inferred from homology"/>
<comment type="similarity">
    <text evidence="1">Belongs to the glycosyl hydrolase 16 family.</text>
</comment>
<dbReference type="EMBL" id="DXBJ01000029">
    <property type="protein sequence ID" value="HIZ57810.1"/>
    <property type="molecule type" value="Genomic_DNA"/>
</dbReference>
<dbReference type="InterPro" id="IPR050546">
    <property type="entry name" value="Glycosyl_Hydrlase_16"/>
</dbReference>
<dbReference type="GO" id="GO:0004553">
    <property type="term" value="F:hydrolase activity, hydrolyzing O-glycosyl compounds"/>
    <property type="evidence" value="ECO:0007669"/>
    <property type="project" value="InterPro"/>
</dbReference>
<dbReference type="Gene3D" id="2.60.120.260">
    <property type="entry name" value="Galactose-binding domain-like"/>
    <property type="match status" value="3"/>
</dbReference>
<reference evidence="5" key="1">
    <citation type="journal article" date="2021" name="PeerJ">
        <title>Extensive microbial diversity within the chicken gut microbiome revealed by metagenomics and culture.</title>
        <authorList>
            <person name="Gilroy R."/>
            <person name="Ravi A."/>
            <person name="Getino M."/>
            <person name="Pursley I."/>
            <person name="Horton D.L."/>
            <person name="Alikhan N.F."/>
            <person name="Baker D."/>
            <person name="Gharbi K."/>
            <person name="Hall N."/>
            <person name="Watson M."/>
            <person name="Adriaenssens E.M."/>
            <person name="Foster-Nyarko E."/>
            <person name="Jarju S."/>
            <person name="Secka A."/>
            <person name="Antonio M."/>
            <person name="Oren A."/>
            <person name="Chaudhuri R.R."/>
            <person name="La Ragione R."/>
            <person name="Hildebrand F."/>
            <person name="Pallen M.J."/>
        </authorList>
    </citation>
    <scope>NUCLEOTIDE SEQUENCE</scope>
    <source>
        <strain evidence="5">ChiBcec16-3735</strain>
    </source>
</reference>
<dbReference type="InterPro" id="IPR006311">
    <property type="entry name" value="TAT_signal"/>
</dbReference>
<evidence type="ECO:0000256" key="2">
    <source>
        <dbReference type="ARBA" id="ARBA00022801"/>
    </source>
</evidence>
<keyword evidence="3" id="KW-0732">Signal</keyword>
<dbReference type="PANTHER" id="PTHR10963">
    <property type="entry name" value="GLYCOSYL HYDROLASE-RELATED"/>
    <property type="match status" value="1"/>
</dbReference>
<dbReference type="CDD" id="cd08023">
    <property type="entry name" value="GH16_laminarinase_like"/>
    <property type="match status" value="1"/>
</dbReference>
<sequence>MHEQKEESILIRKRQLLAAAAAAVLAGGLLPTAAPAASAAPAPKEVPAMETNQAAQTLSYEGYTLRWEDTFDGTTLNREDWNVELHEPGWVNNELQSYVDSPENIYLEDGKLVLKPVETRSADGTVSYTSGRVNTQNKHDFKYGIFEARAKVPAGQGFLPAFWMMPTNENLYGQWPRCGEIDIMEVLGNDTTRSYGTLHYGNPHSQSQAGCTLTEGSFSDEYHTFAVEWEPGRISWYVDGRMIHTENDWYSATEGQGEITYPAPFDQPFYIILNLAVGGNWPGNPDETTDIANAAFYIDYVRVYQKDHYDEDVHKPEKTVILREPDASGNYIVNGDFAAAESLTDSEGWTFLTTLGGEAAASVGGGTLRIDTANAGTVDYSVQLVQPDLPMQKGGEYQVSFEAWADAPRTLKVGVSAPDRGYKRYLEDTAVQLGTEPAAYTYAFTMTDDDDPNGRLEFNLGAAGSTAGVTLRNVRVVKTGQTDLDNPAKTVLADGNYVYNGSFQEGEGRLGFWSRWALPGSKVSVTNEDNVRRLEIKAGALTSPLNPVIVYQKDLALTAGSYALSFDAEGPAGREILVRAAGQTLQATLDGCETAYDYKLTLGEQSGNDIAFVIQAPGTYYIDNVRLEEDSLIKNGSFNAGFAGYELYAYTPSDVDYVVDSLNEPNAADITIRNTGDAAWKIQLKQNGVELEEGQWYRLSFKAKSNLDRKLMFAIQRDGSADDDWTPYSGEEIVTLGADYQTYAVTFQMNWPTDEQAVLSISMGAVANEPITQLHRICIDDIQLEKIDAPANGTH</sequence>
<dbReference type="GO" id="GO:0005975">
    <property type="term" value="P:carbohydrate metabolic process"/>
    <property type="evidence" value="ECO:0007669"/>
    <property type="project" value="InterPro"/>
</dbReference>
<gene>
    <name evidence="5" type="ORF">H9725_04405</name>
</gene>
<dbReference type="InterPro" id="IPR003305">
    <property type="entry name" value="CenC_carb-bd"/>
</dbReference>
<dbReference type="Pfam" id="PF02018">
    <property type="entry name" value="CBM_4_9"/>
    <property type="match status" value="2"/>
</dbReference>
<evidence type="ECO:0000313" key="6">
    <source>
        <dbReference type="Proteomes" id="UP000824065"/>
    </source>
</evidence>
<evidence type="ECO:0000313" key="5">
    <source>
        <dbReference type="EMBL" id="HIZ57810.1"/>
    </source>
</evidence>
<dbReference type="AlphaFoldDB" id="A0A9D2JNB4"/>
<feature type="signal peptide" evidence="3">
    <location>
        <begin position="1"/>
        <end position="36"/>
    </location>
</feature>
<accession>A0A9D2JNB4</accession>
<feature type="domain" description="GH16" evidence="4">
    <location>
        <begin position="35"/>
        <end position="309"/>
    </location>
</feature>
<keyword evidence="2" id="KW-0378">Hydrolase</keyword>
<dbReference type="InterPro" id="IPR013320">
    <property type="entry name" value="ConA-like_dom_sf"/>
</dbReference>
<dbReference type="Pfam" id="PF00722">
    <property type="entry name" value="Glyco_hydro_16"/>
    <property type="match status" value="1"/>
</dbReference>
<dbReference type="PANTHER" id="PTHR10963:SF55">
    <property type="entry name" value="GLYCOSIDE HYDROLASE FAMILY 16 PROTEIN"/>
    <property type="match status" value="1"/>
</dbReference>
<evidence type="ECO:0000256" key="3">
    <source>
        <dbReference type="SAM" id="SignalP"/>
    </source>
</evidence>
<dbReference type="InterPro" id="IPR000757">
    <property type="entry name" value="Beta-glucanase-like"/>
</dbReference>
<evidence type="ECO:0000256" key="1">
    <source>
        <dbReference type="ARBA" id="ARBA00006865"/>
    </source>
</evidence>
<dbReference type="SUPFAM" id="SSF49899">
    <property type="entry name" value="Concanavalin A-like lectins/glucanases"/>
    <property type="match status" value="1"/>
</dbReference>
<dbReference type="InterPro" id="IPR008979">
    <property type="entry name" value="Galactose-bd-like_sf"/>
</dbReference>
<protein>
    <submittedName>
        <fullName evidence="5">Carbohydrate binding domain-containing protein</fullName>
    </submittedName>
</protein>
<dbReference type="PROSITE" id="PS51762">
    <property type="entry name" value="GH16_2"/>
    <property type="match status" value="1"/>
</dbReference>
<evidence type="ECO:0000259" key="4">
    <source>
        <dbReference type="PROSITE" id="PS51762"/>
    </source>
</evidence>